<dbReference type="Proteomes" id="UP000077755">
    <property type="component" value="Chromosome 5"/>
</dbReference>
<feature type="coiled-coil region" evidence="1">
    <location>
        <begin position="264"/>
        <end position="299"/>
    </location>
</feature>
<keyword evidence="1" id="KW-0175">Coiled coil</keyword>
<feature type="region of interest" description="Disordered" evidence="2">
    <location>
        <begin position="1"/>
        <end position="73"/>
    </location>
</feature>
<dbReference type="AlphaFoldDB" id="A0A161XUU5"/>
<organism evidence="3">
    <name type="scientific">Daucus carota subsp. sativus</name>
    <name type="common">Carrot</name>
    <dbReference type="NCBI Taxonomy" id="79200"/>
    <lineage>
        <taxon>Eukaryota</taxon>
        <taxon>Viridiplantae</taxon>
        <taxon>Streptophyta</taxon>
        <taxon>Embryophyta</taxon>
        <taxon>Tracheophyta</taxon>
        <taxon>Spermatophyta</taxon>
        <taxon>Magnoliopsida</taxon>
        <taxon>eudicotyledons</taxon>
        <taxon>Gunneridae</taxon>
        <taxon>Pentapetalae</taxon>
        <taxon>asterids</taxon>
        <taxon>campanulids</taxon>
        <taxon>Apiales</taxon>
        <taxon>Apiaceae</taxon>
        <taxon>Apioideae</taxon>
        <taxon>Scandiceae</taxon>
        <taxon>Daucinae</taxon>
        <taxon>Daucus</taxon>
        <taxon>Daucus sect. Daucus</taxon>
    </lineage>
</organism>
<proteinExistence type="predicted"/>
<reference evidence="3" key="1">
    <citation type="journal article" date="2016" name="Nat. Genet.">
        <title>A high-quality carrot genome assembly provides new insights into carotenoid accumulation and asterid genome evolution.</title>
        <authorList>
            <person name="Iorizzo M."/>
            <person name="Ellison S."/>
            <person name="Senalik D."/>
            <person name="Zeng P."/>
            <person name="Satapoomin P."/>
            <person name="Huang J."/>
            <person name="Bowman M."/>
            <person name="Iovene M."/>
            <person name="Sanseverino W."/>
            <person name="Cavagnaro P."/>
            <person name="Yildiz M."/>
            <person name="Macko-Podgorni A."/>
            <person name="Moranska E."/>
            <person name="Grzebelus E."/>
            <person name="Grzebelus D."/>
            <person name="Ashrafi H."/>
            <person name="Zheng Z."/>
            <person name="Cheng S."/>
            <person name="Spooner D."/>
            <person name="Van Deynze A."/>
            <person name="Simon P."/>
        </authorList>
    </citation>
    <scope>NUCLEOTIDE SEQUENCE [LARGE SCALE GENOMIC DNA]</scope>
    <source>
        <tissue evidence="3">Leaf</tissue>
    </source>
</reference>
<keyword evidence="5" id="KW-1185">Reference proteome</keyword>
<gene>
    <name evidence="3" type="ORF">DCAR_018808</name>
    <name evidence="4" type="ORF">DCAR_0521521</name>
</gene>
<dbReference type="Gramene" id="KZM95566">
    <property type="protein sequence ID" value="KZM95566"/>
    <property type="gene ID" value="DCAR_018808"/>
</dbReference>
<dbReference type="EMBL" id="LNRQ01000005">
    <property type="protein sequence ID" value="KZM95566.1"/>
    <property type="molecule type" value="Genomic_DNA"/>
</dbReference>
<evidence type="ECO:0000256" key="1">
    <source>
        <dbReference type="SAM" id="Coils"/>
    </source>
</evidence>
<feature type="compositionally biased region" description="Polar residues" evidence="2">
    <location>
        <begin position="1"/>
        <end position="28"/>
    </location>
</feature>
<evidence type="ECO:0000313" key="4">
    <source>
        <dbReference type="EMBL" id="WOH02133.1"/>
    </source>
</evidence>
<evidence type="ECO:0008006" key="6">
    <source>
        <dbReference type="Google" id="ProtNLM"/>
    </source>
</evidence>
<reference evidence="4" key="2">
    <citation type="submission" date="2022-03" db="EMBL/GenBank/DDBJ databases">
        <title>Draft title - Genomic analysis of global carrot germplasm unveils the trajectory of domestication and the origin of high carotenoid orange carrot.</title>
        <authorList>
            <person name="Iorizzo M."/>
            <person name="Ellison S."/>
            <person name="Senalik D."/>
            <person name="Macko-Podgorni A."/>
            <person name="Grzebelus D."/>
            <person name="Bostan H."/>
            <person name="Rolling W."/>
            <person name="Curaba J."/>
            <person name="Simon P."/>
        </authorList>
    </citation>
    <scope>NUCLEOTIDE SEQUENCE</scope>
    <source>
        <tissue evidence="4">Leaf</tissue>
    </source>
</reference>
<accession>A0A161XUU5</accession>
<dbReference type="EMBL" id="CP093347">
    <property type="protein sequence ID" value="WOH02133.1"/>
    <property type="molecule type" value="Genomic_DNA"/>
</dbReference>
<name>A0A161XUU5_DAUCS</name>
<evidence type="ECO:0000313" key="5">
    <source>
        <dbReference type="Proteomes" id="UP000077755"/>
    </source>
</evidence>
<protein>
    <recommendedName>
        <fullName evidence="6">Myb-like domain-containing protein</fullName>
    </recommendedName>
</protein>
<evidence type="ECO:0000313" key="3">
    <source>
        <dbReference type="EMBL" id="KZM95566.1"/>
    </source>
</evidence>
<sequence length="363" mass="40557">MYSGMRSTSALYPSHPSQQKQGSDNESQPGFGEPNYEQFSGQLHSAMKSTYSTPSSYPMHQNQNHGSGIQQGLITNNSSFYHSVRNPSYSAPQRYLMQQSSMTNIGAYPSASTPASYHVPLNQNYGFGVQQSSMTKNGPFNHSGIMYHPLKKSPTYPLYQPAAAQTQEVSTYSLRQQDVSAYSLRQQEVSAYSLRQPADAQVQEAPAYLVRQRAAAQVQEAPLAYHVHQRAAAQVQEAPSAYLLHQHAVAHVPETPTYLVEQRAAAQEQQVQVMRNGEEEEEEEAEEEEEEEVLEIRLDTPIFQRGKPRLRWTPELHERFIRAATKLGGLSNSKLVAESQDRTIALGEEDGDIGNSKNLIVIR</sequence>
<evidence type="ECO:0000256" key="2">
    <source>
        <dbReference type="SAM" id="MobiDB-lite"/>
    </source>
</evidence>
<feature type="compositionally biased region" description="Polar residues" evidence="2">
    <location>
        <begin position="37"/>
        <end position="73"/>
    </location>
</feature>
<dbReference type="Gene3D" id="1.10.10.60">
    <property type="entry name" value="Homeodomain-like"/>
    <property type="match status" value="1"/>
</dbReference>